<proteinExistence type="inferred from homology"/>
<comment type="similarity">
    <text evidence="2">Belongs to the class-V pyridoxal-phosphate-dependent aminotransferase family. Csd subfamily.</text>
</comment>
<dbReference type="CDD" id="cd06453">
    <property type="entry name" value="SufS_like"/>
    <property type="match status" value="1"/>
</dbReference>
<gene>
    <name evidence="8" type="ORF">HNR42_003442</name>
</gene>
<evidence type="ECO:0000256" key="2">
    <source>
        <dbReference type="ARBA" id="ARBA00010447"/>
    </source>
</evidence>
<keyword evidence="5" id="KW-0663">Pyridoxal phosphate</keyword>
<dbReference type="GO" id="GO:0030170">
    <property type="term" value="F:pyridoxal phosphate binding"/>
    <property type="evidence" value="ECO:0007669"/>
    <property type="project" value="InterPro"/>
</dbReference>
<dbReference type="GO" id="GO:0031071">
    <property type="term" value="F:cysteine desulfurase activity"/>
    <property type="evidence" value="ECO:0007669"/>
    <property type="project" value="UniProtKB-EC"/>
</dbReference>
<evidence type="ECO:0000256" key="3">
    <source>
        <dbReference type="ARBA" id="ARBA00012239"/>
    </source>
</evidence>
<evidence type="ECO:0000313" key="9">
    <source>
        <dbReference type="Proteomes" id="UP000569951"/>
    </source>
</evidence>
<dbReference type="AlphaFoldDB" id="A0A841I2D3"/>
<evidence type="ECO:0000256" key="1">
    <source>
        <dbReference type="ARBA" id="ARBA00001933"/>
    </source>
</evidence>
<dbReference type="GO" id="GO:0006534">
    <property type="term" value="P:cysteine metabolic process"/>
    <property type="evidence" value="ECO:0007669"/>
    <property type="project" value="InterPro"/>
</dbReference>
<keyword evidence="4 8" id="KW-0808">Transferase</keyword>
<dbReference type="Pfam" id="PF00266">
    <property type="entry name" value="Aminotran_5"/>
    <property type="match status" value="1"/>
</dbReference>
<dbReference type="InterPro" id="IPR010970">
    <property type="entry name" value="Cys_dSase_SufS"/>
</dbReference>
<dbReference type="Proteomes" id="UP000569951">
    <property type="component" value="Unassembled WGS sequence"/>
</dbReference>
<dbReference type="PANTHER" id="PTHR43586">
    <property type="entry name" value="CYSTEINE DESULFURASE"/>
    <property type="match status" value="1"/>
</dbReference>
<comment type="cofactor">
    <cofactor evidence="1">
        <name>pyridoxal 5'-phosphate</name>
        <dbReference type="ChEBI" id="CHEBI:597326"/>
    </cofactor>
</comment>
<dbReference type="EC" id="2.8.1.7" evidence="3"/>
<evidence type="ECO:0000259" key="7">
    <source>
        <dbReference type="Pfam" id="PF00266"/>
    </source>
</evidence>
<dbReference type="SUPFAM" id="SSF53383">
    <property type="entry name" value="PLP-dependent transferases"/>
    <property type="match status" value="1"/>
</dbReference>
<dbReference type="Gene3D" id="3.90.1150.10">
    <property type="entry name" value="Aspartate Aminotransferase, domain 1"/>
    <property type="match status" value="1"/>
</dbReference>
<sequence length="411" mass="44704">MQGQARTLEAVRDDFPLIREWGGVYLDSAATSQKPESVIAALSEHYRTRNANVHRGAYRLSSEATAAYEGARSSVARLLGVEASESLIFTRGTTESINLVAHAWGLNHLEAGDEILVTELEHHSNLVPWHLVAGYRSARVVGVRLLPDGRLDLEDYRDKLGSGRVRMVALTHISNALGTVNPVAEMARMAHEVGAKVLVDGAQAVPHLPVNLSTLGADFYAFSGHKMLGPSGIGGLWGRPELLGALPPFMGGGEMIREVFVDHSSYAGLPHRFEAGTPAIEAAVALGVAAEYLMNLGPERIWQHDRALVSYALERISRIEGIESYGPVGEDRAGVLSFNLRGVHAHDVASMLDERGIMVRSGHHCAQPTWRRLGTVGSVRASFYLYNTPQDVDRLIAALEEVRDFFGEHGL</sequence>
<dbReference type="InterPro" id="IPR015424">
    <property type="entry name" value="PyrdxlP-dep_Trfase"/>
</dbReference>
<feature type="domain" description="Aminotransferase class V" evidence="7">
    <location>
        <begin position="24"/>
        <end position="395"/>
    </location>
</feature>
<name>A0A841I2D3_9DEIO</name>
<evidence type="ECO:0000256" key="4">
    <source>
        <dbReference type="ARBA" id="ARBA00022679"/>
    </source>
</evidence>
<dbReference type="InterPro" id="IPR015422">
    <property type="entry name" value="PyrdxlP-dep_Trfase_small"/>
</dbReference>
<organism evidence="8 9">
    <name type="scientific">Deinobacterium chartae</name>
    <dbReference type="NCBI Taxonomy" id="521158"/>
    <lineage>
        <taxon>Bacteria</taxon>
        <taxon>Thermotogati</taxon>
        <taxon>Deinococcota</taxon>
        <taxon>Deinococci</taxon>
        <taxon>Deinococcales</taxon>
        <taxon>Deinococcaceae</taxon>
        <taxon>Deinobacterium</taxon>
    </lineage>
</organism>
<protein>
    <recommendedName>
        <fullName evidence="3">cysteine desulfurase</fullName>
        <ecNumber evidence="3">2.8.1.7</ecNumber>
    </recommendedName>
</protein>
<dbReference type="EMBL" id="JACHHG010000018">
    <property type="protein sequence ID" value="MBB6099981.1"/>
    <property type="molecule type" value="Genomic_DNA"/>
</dbReference>
<reference evidence="8 9" key="1">
    <citation type="submission" date="2020-08" db="EMBL/GenBank/DDBJ databases">
        <title>Genomic Encyclopedia of Type Strains, Phase IV (KMG-IV): sequencing the most valuable type-strain genomes for metagenomic binning, comparative biology and taxonomic classification.</title>
        <authorList>
            <person name="Goeker M."/>
        </authorList>
    </citation>
    <scope>NUCLEOTIDE SEQUENCE [LARGE SCALE GENOMIC DNA]</scope>
    <source>
        <strain evidence="8 9">DSM 21458</strain>
    </source>
</reference>
<comment type="catalytic activity">
    <reaction evidence="6">
        <text>(sulfur carrier)-H + L-cysteine = (sulfur carrier)-SH + L-alanine</text>
        <dbReference type="Rhea" id="RHEA:43892"/>
        <dbReference type="Rhea" id="RHEA-COMP:14737"/>
        <dbReference type="Rhea" id="RHEA-COMP:14739"/>
        <dbReference type="ChEBI" id="CHEBI:29917"/>
        <dbReference type="ChEBI" id="CHEBI:35235"/>
        <dbReference type="ChEBI" id="CHEBI:57972"/>
        <dbReference type="ChEBI" id="CHEBI:64428"/>
        <dbReference type="EC" id="2.8.1.7"/>
    </reaction>
</comment>
<dbReference type="GO" id="GO:0016829">
    <property type="term" value="F:lyase activity"/>
    <property type="evidence" value="ECO:0007669"/>
    <property type="project" value="UniProtKB-KW"/>
</dbReference>
<evidence type="ECO:0000256" key="5">
    <source>
        <dbReference type="ARBA" id="ARBA00022898"/>
    </source>
</evidence>
<accession>A0A841I2D3</accession>
<keyword evidence="8" id="KW-0456">Lyase</keyword>
<evidence type="ECO:0000313" key="8">
    <source>
        <dbReference type="EMBL" id="MBB6099981.1"/>
    </source>
</evidence>
<dbReference type="InterPro" id="IPR015421">
    <property type="entry name" value="PyrdxlP-dep_Trfase_major"/>
</dbReference>
<comment type="caution">
    <text evidence="8">The sequence shown here is derived from an EMBL/GenBank/DDBJ whole genome shotgun (WGS) entry which is preliminary data.</text>
</comment>
<dbReference type="InterPro" id="IPR000192">
    <property type="entry name" value="Aminotrans_V_dom"/>
</dbReference>
<evidence type="ECO:0000256" key="6">
    <source>
        <dbReference type="ARBA" id="ARBA00050776"/>
    </source>
</evidence>
<dbReference type="RefSeq" id="WP_183988719.1">
    <property type="nucleotide sequence ID" value="NZ_JACHHG010000018.1"/>
</dbReference>
<dbReference type="NCBIfam" id="TIGR01979">
    <property type="entry name" value="sufS"/>
    <property type="match status" value="1"/>
</dbReference>
<dbReference type="PANTHER" id="PTHR43586:SF8">
    <property type="entry name" value="CYSTEINE DESULFURASE 1, CHLOROPLASTIC"/>
    <property type="match status" value="1"/>
</dbReference>
<dbReference type="Gene3D" id="3.40.640.10">
    <property type="entry name" value="Type I PLP-dependent aspartate aminotransferase-like (Major domain)"/>
    <property type="match status" value="1"/>
</dbReference>
<keyword evidence="9" id="KW-1185">Reference proteome</keyword>